<dbReference type="GO" id="GO:0016616">
    <property type="term" value="F:oxidoreductase activity, acting on the CH-OH group of donors, NAD or NADP as acceptor"/>
    <property type="evidence" value="ECO:0007669"/>
    <property type="project" value="InterPro"/>
</dbReference>
<dbReference type="InterPro" id="IPR006176">
    <property type="entry name" value="3-OHacyl-CoA_DH_NAD-bd"/>
</dbReference>
<dbReference type="KEGG" id="cwo:Cwoe_4134"/>
<dbReference type="PROSITE" id="PS00067">
    <property type="entry name" value="3HCDH"/>
    <property type="match status" value="1"/>
</dbReference>
<dbReference type="InterPro" id="IPR006108">
    <property type="entry name" value="3HC_DH_C"/>
</dbReference>
<feature type="binding site" evidence="5">
    <location>
        <position position="274"/>
    </location>
    <ligand>
        <name>NAD(+)</name>
        <dbReference type="ChEBI" id="CHEBI:57540"/>
    </ligand>
</feature>
<feature type="binding site" evidence="5">
    <location>
        <position position="94"/>
    </location>
    <ligand>
        <name>NAD(+)</name>
        <dbReference type="ChEBI" id="CHEBI:57540"/>
    </ligand>
</feature>
<dbReference type="eggNOG" id="COG1250">
    <property type="taxonomic scope" value="Bacteria"/>
</dbReference>
<feature type="site" description="Important for catalytic activity" evidence="4">
    <location>
        <position position="137"/>
    </location>
</feature>
<dbReference type="GO" id="GO:0070403">
    <property type="term" value="F:NAD+ binding"/>
    <property type="evidence" value="ECO:0007669"/>
    <property type="project" value="InterPro"/>
</dbReference>
<dbReference type="SUPFAM" id="SSF51735">
    <property type="entry name" value="NAD(P)-binding Rossmann-fold domains"/>
    <property type="match status" value="1"/>
</dbReference>
<reference evidence="8 9" key="1">
    <citation type="journal article" date="2010" name="Stand. Genomic Sci.">
        <title>Complete genome sequence of Conexibacter woesei type strain (ID131577).</title>
        <authorList>
            <person name="Pukall R."/>
            <person name="Lapidus A."/>
            <person name="Glavina Del Rio T."/>
            <person name="Copeland A."/>
            <person name="Tice H."/>
            <person name="Cheng J.-F."/>
            <person name="Lucas S."/>
            <person name="Chen F."/>
            <person name="Nolan M."/>
            <person name="Bruce D."/>
            <person name="Goodwin L."/>
            <person name="Pitluck S."/>
            <person name="Mavromatis K."/>
            <person name="Ivanova N."/>
            <person name="Ovchinnikova G."/>
            <person name="Pati A."/>
            <person name="Chen A."/>
            <person name="Palaniappan K."/>
            <person name="Land M."/>
            <person name="Hauser L."/>
            <person name="Chang Y.-J."/>
            <person name="Jeffries C.D."/>
            <person name="Chain P."/>
            <person name="Meincke L."/>
            <person name="Sims D."/>
            <person name="Brettin T."/>
            <person name="Detter J.C."/>
            <person name="Rohde M."/>
            <person name="Goeker M."/>
            <person name="Bristow J."/>
            <person name="Eisen J.A."/>
            <person name="Markowitz V."/>
            <person name="Kyrpides N.C."/>
            <person name="Klenk H.-P."/>
            <person name="Hugenholtz P."/>
        </authorList>
    </citation>
    <scope>NUCLEOTIDE SEQUENCE [LARGE SCALE GENOMIC DNA]</scope>
    <source>
        <strain evidence="9">DSM 14684 / CIP 108061 / JCM 11494 / NBRC 100937 / ID131577</strain>
    </source>
</reference>
<sequence length="307" mass="32940" precursor="true">MTEIKRAAILGTGTMGPGMGAVLARAGLQVTLYDVNEDALARARGTAEIARGVLDKLEVVDKGGGSLSFESDLATAVKDADIVVEAIPEKLELKQQVFAELEGLIRDDTIIASNTSGIPITRMAEKLTHPERVVGWHWSNPPALIPMNEIIVGEKTAPEVTAATEQLTRDIGYEPVTLKKEVPGFVENRVLYAIMRECLALLDEGVVDAAGLDLCVRWGIGYKLAVVPPIQLLDMAGLDIYTAVASFLNQDLSNEAGISKTATDLRDAGTLGIKSGRGFFEYSPERIRELGAMRAGKLVGVRKVLEA</sequence>
<reference evidence="9" key="2">
    <citation type="submission" date="2010-01" db="EMBL/GenBank/DDBJ databases">
        <title>The complete genome of Conexibacter woesei DSM 14684.</title>
        <authorList>
            <consortium name="US DOE Joint Genome Institute (JGI-PGF)"/>
            <person name="Lucas S."/>
            <person name="Copeland A."/>
            <person name="Lapidus A."/>
            <person name="Glavina del Rio T."/>
            <person name="Dalin E."/>
            <person name="Tice H."/>
            <person name="Bruce D."/>
            <person name="Goodwin L."/>
            <person name="Pitluck S."/>
            <person name="Kyrpides N."/>
            <person name="Mavromatis K."/>
            <person name="Ivanova N."/>
            <person name="Mikhailova N."/>
            <person name="Chertkov O."/>
            <person name="Brettin T."/>
            <person name="Detter J.C."/>
            <person name="Han C."/>
            <person name="Larimer F."/>
            <person name="Land M."/>
            <person name="Hauser L."/>
            <person name="Markowitz V."/>
            <person name="Cheng J.-F."/>
            <person name="Hugenholtz P."/>
            <person name="Woyke T."/>
            <person name="Wu D."/>
            <person name="Pukall R."/>
            <person name="Steenblock K."/>
            <person name="Schneider S."/>
            <person name="Klenk H.-P."/>
            <person name="Eisen J.A."/>
        </authorList>
    </citation>
    <scope>NUCLEOTIDE SEQUENCE [LARGE SCALE GENOMIC DNA]</scope>
    <source>
        <strain evidence="9">DSM 14684 / CIP 108061 / JCM 11494 / NBRC 100937 / ID131577</strain>
    </source>
</reference>
<feature type="binding site" evidence="5">
    <location>
        <position position="116"/>
    </location>
    <ligand>
        <name>NAD(+)</name>
        <dbReference type="ChEBI" id="CHEBI:57540"/>
    </ligand>
</feature>
<keyword evidence="9" id="KW-1185">Reference proteome</keyword>
<keyword evidence="5" id="KW-0520">NAD</keyword>
<dbReference type="InterPro" id="IPR006180">
    <property type="entry name" value="3-OHacyl-CoA_DH_CS"/>
</dbReference>
<dbReference type="HOGENOM" id="CLU_009834_2_0_11"/>
<dbReference type="InterPro" id="IPR022694">
    <property type="entry name" value="3-OHacyl-CoA_DH"/>
</dbReference>
<dbReference type="InterPro" id="IPR036291">
    <property type="entry name" value="NAD(P)-bd_dom_sf"/>
</dbReference>
<evidence type="ECO:0000256" key="1">
    <source>
        <dbReference type="ARBA" id="ARBA00005086"/>
    </source>
</evidence>
<keyword evidence="3" id="KW-0560">Oxidoreductase</keyword>
<organism evidence="8 9">
    <name type="scientific">Conexibacter woesei (strain DSM 14684 / CCUG 47730 / CIP 108061 / JCM 11494 / NBRC 100937 / ID131577)</name>
    <dbReference type="NCBI Taxonomy" id="469383"/>
    <lineage>
        <taxon>Bacteria</taxon>
        <taxon>Bacillati</taxon>
        <taxon>Actinomycetota</taxon>
        <taxon>Thermoleophilia</taxon>
        <taxon>Solirubrobacterales</taxon>
        <taxon>Conexibacteraceae</taxon>
        <taxon>Conexibacter</taxon>
    </lineage>
</organism>
<dbReference type="Gene3D" id="1.10.1040.10">
    <property type="entry name" value="N-(1-d-carboxylethyl)-l-norvaline Dehydrogenase, domain 2"/>
    <property type="match status" value="1"/>
</dbReference>
<evidence type="ECO:0000256" key="3">
    <source>
        <dbReference type="ARBA" id="ARBA00023002"/>
    </source>
</evidence>
<dbReference type="OrthoDB" id="9771883at2"/>
<dbReference type="InterPro" id="IPR013328">
    <property type="entry name" value="6PGD_dom2"/>
</dbReference>
<accession>D3F4U2</accession>
<evidence type="ECO:0000256" key="5">
    <source>
        <dbReference type="PIRSR" id="PIRSR000105-2"/>
    </source>
</evidence>
<comment type="similarity">
    <text evidence="2">Belongs to the 3-hydroxyacyl-CoA dehydrogenase family.</text>
</comment>
<dbReference type="AlphaFoldDB" id="D3F4U2"/>
<feature type="domain" description="3-hydroxyacyl-CoA dehydrogenase NAD binding" evidence="7">
    <location>
        <begin position="7"/>
        <end position="180"/>
    </location>
</feature>
<evidence type="ECO:0000313" key="9">
    <source>
        <dbReference type="Proteomes" id="UP000008229"/>
    </source>
</evidence>
<dbReference type="RefSeq" id="WP_012935600.1">
    <property type="nucleotide sequence ID" value="NC_013739.1"/>
</dbReference>
<dbReference type="Gene3D" id="3.40.50.720">
    <property type="entry name" value="NAD(P)-binding Rossmann-like Domain"/>
    <property type="match status" value="1"/>
</dbReference>
<dbReference type="PIRSF" id="PIRSF000105">
    <property type="entry name" value="HCDH"/>
    <property type="match status" value="1"/>
</dbReference>
<proteinExistence type="inferred from homology"/>
<feature type="binding site" evidence="5">
    <location>
        <position position="34"/>
    </location>
    <ligand>
        <name>NAD(+)</name>
        <dbReference type="ChEBI" id="CHEBI:57540"/>
    </ligand>
</feature>
<dbReference type="Pfam" id="PF02737">
    <property type="entry name" value="3HCDH_N"/>
    <property type="match status" value="1"/>
</dbReference>
<dbReference type="STRING" id="469383.Cwoe_4134"/>
<feature type="binding site" evidence="5">
    <location>
        <begin position="11"/>
        <end position="16"/>
    </location>
    <ligand>
        <name>NAD(+)</name>
        <dbReference type="ChEBI" id="CHEBI:57540"/>
    </ligand>
</feature>
<name>D3F4U2_CONWI</name>
<dbReference type="SUPFAM" id="SSF48179">
    <property type="entry name" value="6-phosphogluconate dehydrogenase C-terminal domain-like"/>
    <property type="match status" value="1"/>
</dbReference>
<dbReference type="PANTHER" id="PTHR48075:SF5">
    <property type="entry name" value="3-HYDROXYBUTYRYL-COA DEHYDROGENASE"/>
    <property type="match status" value="1"/>
</dbReference>
<dbReference type="Proteomes" id="UP000008229">
    <property type="component" value="Chromosome"/>
</dbReference>
<evidence type="ECO:0000256" key="2">
    <source>
        <dbReference type="ARBA" id="ARBA00009463"/>
    </source>
</evidence>
<protein>
    <submittedName>
        <fullName evidence="8">3-hydroxyacyl-CoA dehydrogenase NAD-binding protein</fullName>
    </submittedName>
</protein>
<evidence type="ECO:0000256" key="4">
    <source>
        <dbReference type="PIRSR" id="PIRSR000105-1"/>
    </source>
</evidence>
<feature type="binding site" evidence="5">
    <location>
        <position position="140"/>
    </location>
    <ligand>
        <name>NAD(+)</name>
        <dbReference type="ChEBI" id="CHEBI:57540"/>
    </ligand>
</feature>
<feature type="domain" description="3-hydroxyacyl-CoA dehydrogenase C-terminal" evidence="6">
    <location>
        <begin position="184"/>
        <end position="282"/>
    </location>
</feature>
<dbReference type="InterPro" id="IPR008927">
    <property type="entry name" value="6-PGluconate_DH-like_C_sf"/>
</dbReference>
<evidence type="ECO:0000259" key="6">
    <source>
        <dbReference type="Pfam" id="PF00725"/>
    </source>
</evidence>
<evidence type="ECO:0000259" key="7">
    <source>
        <dbReference type="Pfam" id="PF02737"/>
    </source>
</evidence>
<comment type="pathway">
    <text evidence="1">Lipid metabolism; butanoate metabolism.</text>
</comment>
<dbReference type="EMBL" id="CP001854">
    <property type="protein sequence ID" value="ADB52549.1"/>
    <property type="molecule type" value="Genomic_DNA"/>
</dbReference>
<feature type="binding site" evidence="5">
    <location>
        <position position="89"/>
    </location>
    <ligand>
        <name>NAD(+)</name>
        <dbReference type="ChEBI" id="CHEBI:57540"/>
    </ligand>
</feature>
<evidence type="ECO:0000313" key="8">
    <source>
        <dbReference type="EMBL" id="ADB52549.1"/>
    </source>
</evidence>
<gene>
    <name evidence="8" type="ordered locus">Cwoe_4134</name>
</gene>
<dbReference type="GO" id="GO:0006631">
    <property type="term" value="P:fatty acid metabolic process"/>
    <property type="evidence" value="ECO:0007669"/>
    <property type="project" value="InterPro"/>
</dbReference>
<dbReference type="PANTHER" id="PTHR48075">
    <property type="entry name" value="3-HYDROXYACYL-COA DEHYDROGENASE FAMILY PROTEIN"/>
    <property type="match status" value="1"/>
</dbReference>
<dbReference type="Pfam" id="PF00725">
    <property type="entry name" value="3HCDH"/>
    <property type="match status" value="1"/>
</dbReference>